<feature type="domain" description="Glycosyl transferase family 28 C-terminal" evidence="1">
    <location>
        <begin position="224"/>
        <end position="274"/>
    </location>
</feature>
<dbReference type="SUPFAM" id="SSF53756">
    <property type="entry name" value="UDP-Glycosyltransferase/glycogen phosphorylase"/>
    <property type="match status" value="1"/>
</dbReference>
<keyword evidence="3" id="KW-1185">Reference proteome</keyword>
<dbReference type="PANTHER" id="PTHR21015:SF22">
    <property type="entry name" value="GLYCOSYLTRANSFERASE"/>
    <property type="match status" value="1"/>
</dbReference>
<reference evidence="3" key="1">
    <citation type="submission" date="2016-02" db="EMBL/GenBank/DDBJ databases">
        <authorList>
            <person name="Holder M.E."/>
            <person name="Ajami N.J."/>
            <person name="Petrosino J.F."/>
        </authorList>
    </citation>
    <scope>NUCLEOTIDE SEQUENCE [LARGE SCALE GENOMIC DNA]</scope>
    <source>
        <strain evidence="3">CCUG 36733</strain>
    </source>
</reference>
<gene>
    <name evidence="2" type="ORF">AXF14_04120</name>
</gene>
<proteinExistence type="predicted"/>
<accession>A0A109W2C9</accession>
<evidence type="ECO:0000313" key="2">
    <source>
        <dbReference type="EMBL" id="AMD86928.1"/>
    </source>
</evidence>
<dbReference type="Proteomes" id="UP000065220">
    <property type="component" value="Chromosome"/>
</dbReference>
<dbReference type="RefSeq" id="WP_067941066.1">
    <property type="nucleotide sequence ID" value="NZ_CP014228.1"/>
</dbReference>
<evidence type="ECO:0000259" key="1">
    <source>
        <dbReference type="Pfam" id="PF04101"/>
    </source>
</evidence>
<dbReference type="OrthoDB" id="9809594at2"/>
<dbReference type="GO" id="GO:0016758">
    <property type="term" value="F:hexosyltransferase activity"/>
    <property type="evidence" value="ECO:0007669"/>
    <property type="project" value="InterPro"/>
</dbReference>
<dbReference type="STRING" id="111015.AXF14_04120"/>
<evidence type="ECO:0000313" key="3">
    <source>
        <dbReference type="Proteomes" id="UP000065220"/>
    </source>
</evidence>
<organism evidence="2 3">
    <name type="scientific">Actinomyces radicidentis</name>
    <dbReference type="NCBI Taxonomy" id="111015"/>
    <lineage>
        <taxon>Bacteria</taxon>
        <taxon>Bacillati</taxon>
        <taxon>Actinomycetota</taxon>
        <taxon>Actinomycetes</taxon>
        <taxon>Actinomycetales</taxon>
        <taxon>Actinomycetaceae</taxon>
        <taxon>Actinomyces</taxon>
    </lineage>
</organism>
<dbReference type="PANTHER" id="PTHR21015">
    <property type="entry name" value="UDP-N-ACETYLGLUCOSAMINE--N-ACETYLMURAMYL-(PENTAPEPTIDE) PYROPHOSPHORYL-UNDECAPRENOL N-ACETYLGLUCOSAMINE TRANSFERASE 1"/>
    <property type="match status" value="1"/>
</dbReference>
<dbReference type="KEGG" id="ard:AXF14_04120"/>
<dbReference type="InterPro" id="IPR007235">
    <property type="entry name" value="Glyco_trans_28_C"/>
</dbReference>
<dbReference type="EMBL" id="CP014228">
    <property type="protein sequence ID" value="AMD86928.1"/>
    <property type="molecule type" value="Genomic_DNA"/>
</dbReference>
<name>A0A109W2C9_ACTRD</name>
<dbReference type="AlphaFoldDB" id="A0A109W2C9"/>
<dbReference type="Gene3D" id="3.40.50.2000">
    <property type="entry name" value="Glycogen Phosphorylase B"/>
    <property type="match status" value="1"/>
</dbReference>
<dbReference type="Pfam" id="PF04101">
    <property type="entry name" value="Glyco_tran_28_C"/>
    <property type="match status" value="1"/>
</dbReference>
<sequence length="333" mass="35756">MRIVYYAHHHGSGHLRHARRLQRLGVAEVVIAGGPGADVVLPPDVDPAQAHTESAGSPFHWTPTTRTVRDRFSQWHRVLDEVSPDLVMVDVSVEAAVFVHLAGYPVLHRRMPGDRDDAAHRLAYATARRLFAYYPQRLEAPGFAWQDRTSWLGMVAEGHPLDASAIEPATVVVLSGAGGDGVPSEGLALAAASTPRRTWHVLGPRLPSVGAPLPANVVHHGWVDDPTPWLARAEVVVCGAGHNTIATVAASGRPLVLAPEPRPHDEQLRFAEHLGHCFGVPVVTSWADADWASLLAHPGDGRAMAHGLLSTTEEFRAAVVQLLRDAISEAPGA</sequence>
<protein>
    <recommendedName>
        <fullName evidence="1">Glycosyl transferase family 28 C-terminal domain-containing protein</fullName>
    </recommendedName>
</protein>